<gene>
    <name evidence="1" type="primary">27</name>
    <name evidence="1" type="ORF">SEA_FOWLMOUTH_27</name>
</gene>
<dbReference type="Proteomes" id="UP000278789">
    <property type="component" value="Segment"/>
</dbReference>
<name>A0A3G2KG99_9CAUD</name>
<dbReference type="RefSeq" id="YP_009841695.1">
    <property type="nucleotide sequence ID" value="NC_048734.1"/>
</dbReference>
<sequence>MNPELAAVDEAMDPARPGGRDVVLARSLADQYVSNHPEEFEGLTDKTLKECVEAVDVFRNAGWDEMRARADLWILHKFEFQVIGGETQAQVRI</sequence>
<protein>
    <submittedName>
        <fullName evidence="1">Uncharacterized protein</fullName>
    </submittedName>
</protein>
<dbReference type="GeneID" id="55611887"/>
<organism evidence="1 2">
    <name type="scientific">Mycobacterium phage Fowlmouth</name>
    <dbReference type="NCBI Taxonomy" id="2419978"/>
    <lineage>
        <taxon>Viruses</taxon>
        <taxon>Duplodnaviria</taxon>
        <taxon>Heunggongvirae</taxon>
        <taxon>Uroviricota</taxon>
        <taxon>Caudoviricetes</taxon>
        <taxon>Fowlmouthvirus</taxon>
        <taxon>Fowlmouthvirus fowlmouth</taxon>
    </lineage>
</organism>
<evidence type="ECO:0000313" key="2">
    <source>
        <dbReference type="Proteomes" id="UP000278789"/>
    </source>
</evidence>
<dbReference type="EMBL" id="MH834613">
    <property type="protein sequence ID" value="AYN57977.1"/>
    <property type="molecule type" value="Genomic_DNA"/>
</dbReference>
<reference evidence="1" key="1">
    <citation type="submission" date="2018-09" db="EMBL/GenBank/DDBJ databases">
        <authorList>
            <person name="Bryant B."/>
            <person name="Burch A."/>
            <person name="Dorissaint R."/>
            <person name="Douthitt C."/>
            <person name="Garofalo J."/>
            <person name="Kuiack J."/>
            <person name="Marcillon S."/>
            <person name="Moreno J."/>
            <person name="Norus J."/>
            <person name="Parks M."/>
            <person name="Peroza J."/>
            <person name="Wilse K."/>
            <person name="Wiersma-Koch H."/>
            <person name="D'Elia T."/>
            <person name="Garlena R.A."/>
            <person name="Russell D.A."/>
            <person name="Pope W.H."/>
            <person name="Jacobs-Sera D."/>
            <person name="Hatfull G.F."/>
        </authorList>
    </citation>
    <scope>NUCLEOTIDE SEQUENCE [LARGE SCALE GENOMIC DNA]</scope>
</reference>
<dbReference type="KEGG" id="vg:55611887"/>
<proteinExistence type="predicted"/>
<accession>A0A3G2KG99</accession>
<keyword evidence="2" id="KW-1185">Reference proteome</keyword>
<evidence type="ECO:0000313" key="1">
    <source>
        <dbReference type="EMBL" id="AYN57977.1"/>
    </source>
</evidence>